<dbReference type="Gene3D" id="3.90.226.10">
    <property type="entry name" value="2-enoyl-CoA Hydratase, Chain A, domain 1"/>
    <property type="match status" value="1"/>
</dbReference>
<dbReference type="PANTHER" id="PTHR35984">
    <property type="entry name" value="PERIPLASMIC SERINE PROTEASE"/>
    <property type="match status" value="1"/>
</dbReference>
<evidence type="ECO:0008006" key="3">
    <source>
        <dbReference type="Google" id="ProtNLM"/>
    </source>
</evidence>
<accession>A0A6N9HEL8</accession>
<dbReference type="AlphaFoldDB" id="A0A6N9HEL8"/>
<sequence>MTGFAGLQALRGLEQVRSSRVLVLAATTLDIDMLPALYDQLRAIGKNERLDVLLFSRGGVVNGARRIALLLREFTQHLGVIVPHYCESSATLLAMAADEIIAGDLAIFSPIDPHLHGDAGGDTSSISAQDIRLFGKMCASWFGADPDAAREQALALMCQNIFPPTLAAFYRTTLEMEQIGEELLRRQLPRLDTDARRAIVRRLMQDYHSHNYALTGQELGGLGLRVERHAQAEALAWDIARALHTSFGRGAAESEEDEWDDMLLATRDSLHLRRRRPGGLHGRWRAIKPAAQLEAHPAP</sequence>
<organism evidence="1 2">
    <name type="scientific">Pseudoduganella guangdongensis</name>
    <dbReference type="NCBI Taxonomy" id="2692179"/>
    <lineage>
        <taxon>Bacteria</taxon>
        <taxon>Pseudomonadati</taxon>
        <taxon>Pseudomonadota</taxon>
        <taxon>Betaproteobacteria</taxon>
        <taxon>Burkholderiales</taxon>
        <taxon>Oxalobacteraceae</taxon>
        <taxon>Telluria group</taxon>
        <taxon>Pseudoduganella</taxon>
    </lineage>
</organism>
<dbReference type="GO" id="GO:0016020">
    <property type="term" value="C:membrane"/>
    <property type="evidence" value="ECO:0007669"/>
    <property type="project" value="InterPro"/>
</dbReference>
<dbReference type="InterPro" id="IPR029045">
    <property type="entry name" value="ClpP/crotonase-like_dom_sf"/>
</dbReference>
<keyword evidence="2" id="KW-1185">Reference proteome</keyword>
<proteinExistence type="predicted"/>
<dbReference type="InterPro" id="IPR002825">
    <property type="entry name" value="Pept_S49_ser-pept_pro"/>
</dbReference>
<dbReference type="Pfam" id="PF01972">
    <property type="entry name" value="SDH_protease"/>
    <property type="match status" value="1"/>
</dbReference>
<protein>
    <recommendedName>
        <fullName evidence="3">Serine dehydrogenase proteinase</fullName>
    </recommendedName>
</protein>
<gene>
    <name evidence="1" type="ORF">GTP41_06195</name>
</gene>
<comment type="caution">
    <text evidence="1">The sequence shown here is derived from an EMBL/GenBank/DDBJ whole genome shotgun (WGS) entry which is preliminary data.</text>
</comment>
<dbReference type="EMBL" id="WWCJ01000004">
    <property type="protein sequence ID" value="MYN01687.1"/>
    <property type="molecule type" value="Genomic_DNA"/>
</dbReference>
<dbReference type="RefSeq" id="WP_161024705.1">
    <property type="nucleotide sequence ID" value="NZ_WWCJ01000004.1"/>
</dbReference>
<dbReference type="SUPFAM" id="SSF52096">
    <property type="entry name" value="ClpP/crotonase"/>
    <property type="match status" value="1"/>
</dbReference>
<evidence type="ECO:0000313" key="2">
    <source>
        <dbReference type="Proteomes" id="UP000448575"/>
    </source>
</evidence>
<dbReference type="Proteomes" id="UP000448575">
    <property type="component" value="Unassembled WGS sequence"/>
</dbReference>
<evidence type="ECO:0000313" key="1">
    <source>
        <dbReference type="EMBL" id="MYN01687.1"/>
    </source>
</evidence>
<name>A0A6N9HEL8_9BURK</name>
<dbReference type="PANTHER" id="PTHR35984:SF1">
    <property type="entry name" value="PERIPLASMIC SERINE PROTEASE"/>
    <property type="match status" value="1"/>
</dbReference>
<reference evidence="1 2" key="1">
    <citation type="submission" date="2019-12" db="EMBL/GenBank/DDBJ databases">
        <title>Novel species isolated from a subtropical stream in China.</title>
        <authorList>
            <person name="Lu H."/>
        </authorList>
    </citation>
    <scope>NUCLEOTIDE SEQUENCE [LARGE SCALE GENOMIC DNA]</scope>
    <source>
        <strain evidence="1 2">DS3</strain>
    </source>
</reference>